<feature type="transmembrane region" description="Helical" evidence="1">
    <location>
        <begin position="43"/>
        <end position="68"/>
    </location>
</feature>
<sequence>MMGLKFGENKVSLYLACILAAYAIIGLVVLSSVASLLGALASILLTIAVIAVVIFALAIIITGIITLFSSFKG</sequence>
<protein>
    <submittedName>
        <fullName evidence="2">Uncharacterized protein</fullName>
    </submittedName>
</protein>
<reference evidence="2 3" key="1">
    <citation type="submission" date="2021-05" db="EMBL/GenBank/DDBJ databases">
        <title>Novel Bacillus species.</title>
        <authorList>
            <person name="Liu G."/>
        </authorList>
    </citation>
    <scope>NUCLEOTIDE SEQUENCE [LARGE SCALE GENOMIC DNA]</scope>
    <source>
        <strain evidence="3">FJAT-49780</strain>
    </source>
</reference>
<keyword evidence="1" id="KW-0472">Membrane</keyword>
<dbReference type="RefSeq" id="WP_213123319.1">
    <property type="nucleotide sequence ID" value="NZ_JAGYPG010000001.1"/>
</dbReference>
<name>A0A942YF46_9BACI</name>
<evidence type="ECO:0000313" key="2">
    <source>
        <dbReference type="EMBL" id="MBS4194102.1"/>
    </source>
</evidence>
<dbReference type="AlphaFoldDB" id="A0A942YF46"/>
<keyword evidence="3" id="KW-1185">Reference proteome</keyword>
<keyword evidence="1" id="KW-0812">Transmembrane</keyword>
<keyword evidence="1" id="KW-1133">Transmembrane helix</keyword>
<evidence type="ECO:0000313" key="3">
    <source>
        <dbReference type="Proteomes" id="UP000681414"/>
    </source>
</evidence>
<dbReference type="EMBL" id="JAGYPG010000001">
    <property type="protein sequence ID" value="MBS4194102.1"/>
    <property type="molecule type" value="Genomic_DNA"/>
</dbReference>
<proteinExistence type="predicted"/>
<organism evidence="2 3">
    <name type="scientific">Lederbergia citri</name>
    <dbReference type="NCBI Taxonomy" id="2833580"/>
    <lineage>
        <taxon>Bacteria</taxon>
        <taxon>Bacillati</taxon>
        <taxon>Bacillota</taxon>
        <taxon>Bacilli</taxon>
        <taxon>Bacillales</taxon>
        <taxon>Bacillaceae</taxon>
        <taxon>Lederbergia</taxon>
    </lineage>
</organism>
<feature type="transmembrane region" description="Helical" evidence="1">
    <location>
        <begin position="12"/>
        <end position="37"/>
    </location>
</feature>
<gene>
    <name evidence="2" type="ORF">KHA97_03290</name>
</gene>
<accession>A0A942YF46</accession>
<dbReference type="Proteomes" id="UP000681414">
    <property type="component" value="Unassembled WGS sequence"/>
</dbReference>
<comment type="caution">
    <text evidence="2">The sequence shown here is derived from an EMBL/GenBank/DDBJ whole genome shotgun (WGS) entry which is preliminary data.</text>
</comment>
<evidence type="ECO:0000256" key="1">
    <source>
        <dbReference type="SAM" id="Phobius"/>
    </source>
</evidence>